<sequence>MKFEHSSEGDVVMTTDELSPQSEQHVGAKISLDGMDALLRAGEIVGRAYHHQAGVGELILASGYGLAMFGNGNPRDADGNRHRKRTKVDRCRADMSRKEYVED</sequence>
<name>A0A8K0J7T1_9HYPO</name>
<keyword evidence="3" id="KW-1185">Reference proteome</keyword>
<dbReference type="OrthoDB" id="1919336at2759"/>
<protein>
    <submittedName>
        <fullName evidence="2">Uncharacterized protein</fullName>
    </submittedName>
</protein>
<evidence type="ECO:0000256" key="1">
    <source>
        <dbReference type="SAM" id="MobiDB-lite"/>
    </source>
</evidence>
<proteinExistence type="predicted"/>
<feature type="region of interest" description="Disordered" evidence="1">
    <location>
        <begin position="1"/>
        <end position="24"/>
    </location>
</feature>
<feature type="region of interest" description="Disordered" evidence="1">
    <location>
        <begin position="71"/>
        <end position="103"/>
    </location>
</feature>
<dbReference type="EMBL" id="SRPY01000284">
    <property type="protein sequence ID" value="KAG5926241.1"/>
    <property type="molecule type" value="Genomic_DNA"/>
</dbReference>
<gene>
    <name evidence="2" type="ORF">E4U42_003502</name>
</gene>
<dbReference type="AlphaFoldDB" id="A0A8K0J7T1"/>
<comment type="caution">
    <text evidence="2">The sequence shown here is derived from an EMBL/GenBank/DDBJ whole genome shotgun (WGS) entry which is preliminary data.</text>
</comment>
<reference evidence="2" key="1">
    <citation type="journal article" date="2020" name="bioRxiv">
        <title>Whole genome comparisons of ergot fungi reveals the divergence and evolution of species within the genus Claviceps are the result of varying mechanisms driving genome evolution and host range expansion.</title>
        <authorList>
            <person name="Wyka S.A."/>
            <person name="Mondo S.J."/>
            <person name="Liu M."/>
            <person name="Dettman J."/>
            <person name="Nalam V."/>
            <person name="Broders K.D."/>
        </authorList>
    </citation>
    <scope>NUCLEOTIDE SEQUENCE</scope>
    <source>
        <strain evidence="2">CCC 489</strain>
    </source>
</reference>
<evidence type="ECO:0000313" key="2">
    <source>
        <dbReference type="EMBL" id="KAG5926241.1"/>
    </source>
</evidence>
<accession>A0A8K0J7T1</accession>
<feature type="compositionally biased region" description="Basic and acidic residues" evidence="1">
    <location>
        <begin position="88"/>
        <end position="103"/>
    </location>
</feature>
<organism evidence="2 3">
    <name type="scientific">Claviceps africana</name>
    <dbReference type="NCBI Taxonomy" id="83212"/>
    <lineage>
        <taxon>Eukaryota</taxon>
        <taxon>Fungi</taxon>
        <taxon>Dikarya</taxon>
        <taxon>Ascomycota</taxon>
        <taxon>Pezizomycotina</taxon>
        <taxon>Sordariomycetes</taxon>
        <taxon>Hypocreomycetidae</taxon>
        <taxon>Hypocreales</taxon>
        <taxon>Clavicipitaceae</taxon>
        <taxon>Claviceps</taxon>
    </lineage>
</organism>
<dbReference type="Proteomes" id="UP000811619">
    <property type="component" value="Unassembled WGS sequence"/>
</dbReference>
<evidence type="ECO:0000313" key="3">
    <source>
        <dbReference type="Proteomes" id="UP000811619"/>
    </source>
</evidence>